<comment type="caution">
    <text evidence="1">The sequence shown here is derived from an EMBL/GenBank/DDBJ whole genome shotgun (WGS) entry which is preliminary data.</text>
</comment>
<name>A0AAD1XCW3_EUPCR</name>
<protein>
    <submittedName>
        <fullName evidence="1">Uncharacterized protein</fullName>
    </submittedName>
</protein>
<evidence type="ECO:0000313" key="2">
    <source>
        <dbReference type="Proteomes" id="UP001295684"/>
    </source>
</evidence>
<organism evidence="1 2">
    <name type="scientific">Euplotes crassus</name>
    <dbReference type="NCBI Taxonomy" id="5936"/>
    <lineage>
        <taxon>Eukaryota</taxon>
        <taxon>Sar</taxon>
        <taxon>Alveolata</taxon>
        <taxon>Ciliophora</taxon>
        <taxon>Intramacronucleata</taxon>
        <taxon>Spirotrichea</taxon>
        <taxon>Hypotrichia</taxon>
        <taxon>Euplotida</taxon>
        <taxon>Euplotidae</taxon>
        <taxon>Moneuplotes</taxon>
    </lineage>
</organism>
<dbReference type="Proteomes" id="UP001295684">
    <property type="component" value="Unassembled WGS sequence"/>
</dbReference>
<keyword evidence="2" id="KW-1185">Reference proteome</keyword>
<accession>A0AAD1XCW3</accession>
<dbReference type="AlphaFoldDB" id="A0AAD1XCW3"/>
<sequence>MFASSCSFQPFFVRPSILKESRMSFRVRYLTRFIHFSICRMRSGLLSLFLQYSRLLELECCSSSLFERPAYHKICAESSVIQFLLFFAHLCIT</sequence>
<reference evidence="1" key="1">
    <citation type="submission" date="2023-07" db="EMBL/GenBank/DDBJ databases">
        <authorList>
            <consortium name="AG Swart"/>
            <person name="Singh M."/>
            <person name="Singh A."/>
            <person name="Seah K."/>
            <person name="Emmerich C."/>
        </authorList>
    </citation>
    <scope>NUCLEOTIDE SEQUENCE</scope>
    <source>
        <strain evidence="1">DP1</strain>
    </source>
</reference>
<dbReference type="EMBL" id="CAMPGE010006997">
    <property type="protein sequence ID" value="CAI2365921.1"/>
    <property type="molecule type" value="Genomic_DNA"/>
</dbReference>
<gene>
    <name evidence="1" type="ORF">ECRASSUSDP1_LOCUS7190</name>
</gene>
<evidence type="ECO:0000313" key="1">
    <source>
        <dbReference type="EMBL" id="CAI2365921.1"/>
    </source>
</evidence>
<proteinExistence type="predicted"/>